<protein>
    <submittedName>
        <fullName evidence="1">Uncharacterized protein</fullName>
    </submittedName>
</protein>
<sequence>MNYVALKDGEQAGAGRDVPPVVLVALGYIDIKTARLDADGGHTTEDLPDGPWFDSLELTGELRPCYHPTYEPFALDTGNAGKCVRKLQMKAPGFDPKSTGGTRPKGSWAASSRRVRFRHQLFERRLRVGDDGEYTAPTSEEQKTLDEYTFRHRQTCDRFVENEHRLLIIPLPAFSAGNVPILPRDYHTALPGAFVELFFTLKHCHFSDLDDHSFNADIVRLNVLVPPQKSSRRLRPPFMKPIAERLTEQRGA</sequence>
<evidence type="ECO:0000313" key="2">
    <source>
        <dbReference type="Proteomes" id="UP000007431"/>
    </source>
</evidence>
<dbReference type="InParanoid" id="D8PLN0"/>
<feature type="non-terminal residue" evidence="1">
    <location>
        <position position="252"/>
    </location>
</feature>
<name>D8PLN0_SCHCM</name>
<gene>
    <name evidence="1" type="ORF">SCHCODRAFT_104654</name>
</gene>
<dbReference type="RefSeq" id="XP_003037650.1">
    <property type="nucleotide sequence ID" value="XM_003037604.1"/>
</dbReference>
<dbReference type="GeneID" id="9597714"/>
<keyword evidence="2" id="KW-1185">Reference proteome</keyword>
<accession>D8PLN0</accession>
<dbReference type="EMBL" id="GL377302">
    <property type="protein sequence ID" value="EFJ02748.1"/>
    <property type="molecule type" value="Genomic_DNA"/>
</dbReference>
<proteinExistence type="predicted"/>
<evidence type="ECO:0000313" key="1">
    <source>
        <dbReference type="EMBL" id="EFJ02748.1"/>
    </source>
</evidence>
<organism evidence="2">
    <name type="scientific">Schizophyllum commune (strain H4-8 / FGSC 9210)</name>
    <name type="common">Split gill fungus</name>
    <dbReference type="NCBI Taxonomy" id="578458"/>
    <lineage>
        <taxon>Eukaryota</taxon>
        <taxon>Fungi</taxon>
        <taxon>Dikarya</taxon>
        <taxon>Basidiomycota</taxon>
        <taxon>Agaricomycotina</taxon>
        <taxon>Agaricomycetes</taxon>
        <taxon>Agaricomycetidae</taxon>
        <taxon>Agaricales</taxon>
        <taxon>Schizophyllaceae</taxon>
        <taxon>Schizophyllum</taxon>
    </lineage>
</organism>
<dbReference type="KEGG" id="scm:SCHCO_02696125"/>
<dbReference type="Proteomes" id="UP000007431">
    <property type="component" value="Unassembled WGS sequence"/>
</dbReference>
<dbReference type="VEuPathDB" id="FungiDB:SCHCODRAFT_02696125"/>
<dbReference type="AlphaFoldDB" id="D8PLN0"/>
<reference evidence="1 2" key="1">
    <citation type="journal article" date="2010" name="Nat. Biotechnol.">
        <title>Genome sequence of the model mushroom Schizophyllum commune.</title>
        <authorList>
            <person name="Ohm R.A."/>
            <person name="de Jong J.F."/>
            <person name="Lugones L.G."/>
            <person name="Aerts A."/>
            <person name="Kothe E."/>
            <person name="Stajich J.E."/>
            <person name="de Vries R.P."/>
            <person name="Record E."/>
            <person name="Levasseur A."/>
            <person name="Baker S.E."/>
            <person name="Bartholomew K.A."/>
            <person name="Coutinho P.M."/>
            <person name="Erdmann S."/>
            <person name="Fowler T.J."/>
            <person name="Gathman A.C."/>
            <person name="Lombard V."/>
            <person name="Henrissat B."/>
            <person name="Knabe N."/>
            <person name="Kuees U."/>
            <person name="Lilly W.W."/>
            <person name="Lindquist E."/>
            <person name="Lucas S."/>
            <person name="Magnuson J.K."/>
            <person name="Piumi F."/>
            <person name="Raudaskoski M."/>
            <person name="Salamov A."/>
            <person name="Schmutz J."/>
            <person name="Schwarze F.W.M.R."/>
            <person name="vanKuyk P.A."/>
            <person name="Horton J.S."/>
            <person name="Grigoriev I.V."/>
            <person name="Woesten H.A.B."/>
        </authorList>
    </citation>
    <scope>NUCLEOTIDE SEQUENCE [LARGE SCALE GENOMIC DNA]</scope>
    <source>
        <strain evidence="2">H4-8 / FGSC 9210</strain>
    </source>
</reference>
<dbReference type="OrthoDB" id="2843772at2759"/>
<dbReference type="HOGENOM" id="CLU_1103314_0_0_1"/>